<dbReference type="OrthoDB" id="10456478at2759"/>
<comment type="caution">
    <text evidence="2">The sequence shown here is derived from an EMBL/GenBank/DDBJ whole genome shotgun (WGS) entry which is preliminary data.</text>
</comment>
<evidence type="ECO:0000313" key="3">
    <source>
        <dbReference type="Proteomes" id="UP000801492"/>
    </source>
</evidence>
<dbReference type="AlphaFoldDB" id="A0A8K0FYG8"/>
<sequence>MRRIQGPFGGRDSEEEKRRTRESVISNLVLFGVIVGLIRADQDLDDSVKDKNYQPQSEEESKGDTLQ</sequence>
<organism evidence="2 3">
    <name type="scientific">Ignelater luminosus</name>
    <name type="common">Cucubano</name>
    <name type="synonym">Pyrophorus luminosus</name>
    <dbReference type="NCBI Taxonomy" id="2038154"/>
    <lineage>
        <taxon>Eukaryota</taxon>
        <taxon>Metazoa</taxon>
        <taxon>Ecdysozoa</taxon>
        <taxon>Arthropoda</taxon>
        <taxon>Hexapoda</taxon>
        <taxon>Insecta</taxon>
        <taxon>Pterygota</taxon>
        <taxon>Neoptera</taxon>
        <taxon>Endopterygota</taxon>
        <taxon>Coleoptera</taxon>
        <taxon>Polyphaga</taxon>
        <taxon>Elateriformia</taxon>
        <taxon>Elateroidea</taxon>
        <taxon>Elateridae</taxon>
        <taxon>Agrypninae</taxon>
        <taxon>Pyrophorini</taxon>
        <taxon>Ignelater</taxon>
    </lineage>
</organism>
<protein>
    <submittedName>
        <fullName evidence="2">Uncharacterized protein</fullName>
    </submittedName>
</protein>
<reference evidence="2" key="1">
    <citation type="submission" date="2019-08" db="EMBL/GenBank/DDBJ databases">
        <title>The genome of the North American firefly Photinus pyralis.</title>
        <authorList>
            <consortium name="Photinus pyralis genome working group"/>
            <person name="Fallon T.R."/>
            <person name="Sander Lower S.E."/>
            <person name="Weng J.-K."/>
        </authorList>
    </citation>
    <scope>NUCLEOTIDE SEQUENCE</scope>
    <source>
        <strain evidence="2">TRF0915ILg1</strain>
        <tissue evidence="2">Whole body</tissue>
    </source>
</reference>
<name>A0A8K0FYG8_IGNLU</name>
<keyword evidence="3" id="KW-1185">Reference proteome</keyword>
<feature type="region of interest" description="Disordered" evidence="1">
    <location>
        <begin position="1"/>
        <end position="21"/>
    </location>
</feature>
<dbReference type="EMBL" id="VTPC01091236">
    <property type="protein sequence ID" value="KAF2879044.1"/>
    <property type="molecule type" value="Genomic_DNA"/>
</dbReference>
<evidence type="ECO:0000313" key="2">
    <source>
        <dbReference type="EMBL" id="KAF2879044.1"/>
    </source>
</evidence>
<dbReference type="Proteomes" id="UP000801492">
    <property type="component" value="Unassembled WGS sequence"/>
</dbReference>
<proteinExistence type="predicted"/>
<evidence type="ECO:0000256" key="1">
    <source>
        <dbReference type="SAM" id="MobiDB-lite"/>
    </source>
</evidence>
<gene>
    <name evidence="2" type="ORF">ILUMI_27138</name>
</gene>
<accession>A0A8K0FYG8</accession>
<feature type="compositionally biased region" description="Basic and acidic residues" evidence="1">
    <location>
        <begin position="11"/>
        <end position="21"/>
    </location>
</feature>
<feature type="region of interest" description="Disordered" evidence="1">
    <location>
        <begin position="45"/>
        <end position="67"/>
    </location>
</feature>